<evidence type="ECO:0000313" key="2">
    <source>
        <dbReference type="EMBL" id="JAC77832.1"/>
    </source>
</evidence>
<dbReference type="EMBL" id="GBEZ01007644">
    <property type="protein sequence ID" value="JAC77832.1"/>
    <property type="molecule type" value="Transcribed_RNA"/>
</dbReference>
<sequence>MAPGSAAAASPGAATCPPAPPRPPPCRSSWNRRAHLPRALPSAARGRRGLGQHHPRRRMSKSSSAHRSGSTARPARSWHQTSSAPLPGGKAAAGAASAVPAGCAASEPHPGPSPWRKQARALTSCPSARGGSARRWPASGGRASAGARGRSRATHGCPC</sequence>
<evidence type="ECO:0000256" key="1">
    <source>
        <dbReference type="SAM" id="MobiDB-lite"/>
    </source>
</evidence>
<feature type="compositionally biased region" description="Pro residues" evidence="1">
    <location>
        <begin position="17"/>
        <end position="26"/>
    </location>
</feature>
<accession>A0A061RY51</accession>
<feature type="compositionally biased region" description="Low complexity" evidence="1">
    <location>
        <begin position="1"/>
        <end position="16"/>
    </location>
</feature>
<organism evidence="2">
    <name type="scientific">Tetraselmis sp. GSL018</name>
    <dbReference type="NCBI Taxonomy" id="582737"/>
    <lineage>
        <taxon>Eukaryota</taxon>
        <taxon>Viridiplantae</taxon>
        <taxon>Chlorophyta</taxon>
        <taxon>core chlorophytes</taxon>
        <taxon>Chlorodendrophyceae</taxon>
        <taxon>Chlorodendrales</taxon>
        <taxon>Chlorodendraceae</taxon>
        <taxon>Tetraselmis</taxon>
    </lineage>
</organism>
<protein>
    <submittedName>
        <fullName evidence="2">Uncharacterized protein</fullName>
    </submittedName>
</protein>
<dbReference type="AlphaFoldDB" id="A0A061RY51"/>
<feature type="compositionally biased region" description="Low complexity" evidence="1">
    <location>
        <begin position="127"/>
        <end position="148"/>
    </location>
</feature>
<feature type="compositionally biased region" description="Polar residues" evidence="1">
    <location>
        <begin position="61"/>
        <end position="71"/>
    </location>
</feature>
<feature type="compositionally biased region" description="Basic residues" evidence="1">
    <location>
        <begin position="45"/>
        <end position="60"/>
    </location>
</feature>
<reference evidence="2" key="1">
    <citation type="submission" date="2014-05" db="EMBL/GenBank/DDBJ databases">
        <title>The transcriptome of the halophilic microalga Tetraselmis sp. GSL018 isolated from the Great Salt Lake, Utah.</title>
        <authorList>
            <person name="Jinkerson R.E."/>
            <person name="D'Adamo S."/>
            <person name="Posewitz M.C."/>
        </authorList>
    </citation>
    <scope>NUCLEOTIDE SEQUENCE</scope>
    <source>
        <strain evidence="2">GSL018</strain>
    </source>
</reference>
<proteinExistence type="predicted"/>
<feature type="region of interest" description="Disordered" evidence="1">
    <location>
        <begin position="1"/>
        <end position="159"/>
    </location>
</feature>
<name>A0A061RY51_9CHLO</name>
<gene>
    <name evidence="2" type="ORF">TSPGSL018_16679</name>
</gene>
<feature type="compositionally biased region" description="Low complexity" evidence="1">
    <location>
        <begin position="82"/>
        <end position="106"/>
    </location>
</feature>